<sequence>MNKYMNLETVGYSTIGKNEQSLINEIKNIRDFFVNINRKVENIYINRFPLFPGSIELVYFDDTCLYNIPVHRLNYDTFEEYKNKFIEYEKRFYRAYEDGKYEDVSKYFDQKFQPIVFNIFYSKMPDEDKFKNFIEMYKTCDYVLNKLPLKTIREIYKFAPKELLEKRKYSGLADCDGYINIYRGVGSKSSKGSKAISWTTDKDIAKWFANRFNRVGKVISGKIHIDEVVFIFGEEMRYFSEDEEYTYEDKEKEVIVRPEKVIVIEEDKVYRN</sequence>
<comment type="caution">
    <text evidence="1">The sequence shown here is derived from an EMBL/GenBank/DDBJ whole genome shotgun (WGS) entry which is preliminary data.</text>
</comment>
<dbReference type="Proteomes" id="UP000191154">
    <property type="component" value="Unassembled WGS sequence"/>
</dbReference>
<gene>
    <name evidence="1" type="ORF">CLOSAC_45510</name>
</gene>
<reference evidence="1 2" key="1">
    <citation type="submission" date="2016-05" db="EMBL/GenBank/DDBJ databases">
        <title>Microbial solvent formation.</title>
        <authorList>
            <person name="Poehlein A."/>
            <person name="Montoya Solano J.D."/>
            <person name="Flitsch S."/>
            <person name="Krabben P."/>
            <person name="Duerre P."/>
            <person name="Daniel R."/>
        </authorList>
    </citation>
    <scope>NUCLEOTIDE SEQUENCE [LARGE SCALE GENOMIC DNA]</scope>
    <source>
        <strain evidence="1 2">L1-8</strain>
    </source>
</reference>
<name>A0A1S8MNB2_CLOSA</name>
<proteinExistence type="predicted"/>
<accession>A0A1S8MNB2</accession>
<protein>
    <submittedName>
        <fullName evidence="1">Uncharacterized protein</fullName>
    </submittedName>
</protein>
<dbReference type="EMBL" id="LZYZ01000012">
    <property type="protein sequence ID" value="OOM05682.1"/>
    <property type="molecule type" value="Genomic_DNA"/>
</dbReference>
<dbReference type="RefSeq" id="WP_077867499.1">
    <property type="nucleotide sequence ID" value="NZ_LZYZ01000012.1"/>
</dbReference>
<dbReference type="AlphaFoldDB" id="A0A1S8MNB2"/>
<evidence type="ECO:0000313" key="2">
    <source>
        <dbReference type="Proteomes" id="UP000191154"/>
    </source>
</evidence>
<organism evidence="1 2">
    <name type="scientific">Clostridium saccharobutylicum</name>
    <dbReference type="NCBI Taxonomy" id="169679"/>
    <lineage>
        <taxon>Bacteria</taxon>
        <taxon>Bacillati</taxon>
        <taxon>Bacillota</taxon>
        <taxon>Clostridia</taxon>
        <taxon>Eubacteriales</taxon>
        <taxon>Clostridiaceae</taxon>
        <taxon>Clostridium</taxon>
    </lineage>
</organism>
<evidence type="ECO:0000313" key="1">
    <source>
        <dbReference type="EMBL" id="OOM05682.1"/>
    </source>
</evidence>